<comment type="caution">
    <text evidence="1">The sequence shown here is derived from an EMBL/GenBank/DDBJ whole genome shotgun (WGS) entry which is preliminary data.</text>
</comment>
<dbReference type="AlphaFoldDB" id="A0A074S747"/>
<dbReference type="SUPFAM" id="SSF52047">
    <property type="entry name" value="RNI-like"/>
    <property type="match status" value="1"/>
</dbReference>
<dbReference type="STRING" id="1423351.A0A074S747"/>
<proteinExistence type="predicted"/>
<dbReference type="Proteomes" id="UP000027456">
    <property type="component" value="Unassembled WGS sequence"/>
</dbReference>
<dbReference type="OrthoDB" id="2269034at2759"/>
<evidence type="ECO:0000313" key="1">
    <source>
        <dbReference type="EMBL" id="KEP45887.1"/>
    </source>
</evidence>
<dbReference type="Gene3D" id="1.20.1280.50">
    <property type="match status" value="1"/>
</dbReference>
<dbReference type="PROSITE" id="PS51450">
    <property type="entry name" value="LRR"/>
    <property type="match status" value="1"/>
</dbReference>
<dbReference type="InterPro" id="IPR032675">
    <property type="entry name" value="LRR_dom_sf"/>
</dbReference>
<dbReference type="InterPro" id="IPR001611">
    <property type="entry name" value="Leu-rich_rpt"/>
</dbReference>
<dbReference type="HOGENOM" id="CLU_504502_0_0_1"/>
<evidence type="ECO:0000313" key="2">
    <source>
        <dbReference type="Proteomes" id="UP000027456"/>
    </source>
</evidence>
<organism evidence="1 2">
    <name type="scientific">Rhizoctonia solani 123E</name>
    <dbReference type="NCBI Taxonomy" id="1423351"/>
    <lineage>
        <taxon>Eukaryota</taxon>
        <taxon>Fungi</taxon>
        <taxon>Dikarya</taxon>
        <taxon>Basidiomycota</taxon>
        <taxon>Agaricomycotina</taxon>
        <taxon>Agaricomycetes</taxon>
        <taxon>Cantharellales</taxon>
        <taxon>Ceratobasidiaceae</taxon>
        <taxon>Rhizoctonia</taxon>
    </lineage>
</organism>
<reference evidence="1 2" key="1">
    <citation type="submission" date="2013-12" db="EMBL/GenBank/DDBJ databases">
        <authorList>
            <person name="Cubeta M."/>
            <person name="Pakala S."/>
            <person name="Fedorova N."/>
            <person name="Thomas E."/>
            <person name="Dean R."/>
            <person name="Jabaji S."/>
            <person name="Neate S."/>
            <person name="Toda T."/>
            <person name="Tavantzis S."/>
            <person name="Vilgalys R."/>
            <person name="Bharathan N."/>
            <person name="Pakala S."/>
            <person name="Losada L.S."/>
            <person name="Zafar N."/>
            <person name="Nierman W."/>
        </authorList>
    </citation>
    <scope>NUCLEOTIDE SEQUENCE [LARGE SCALE GENOMIC DNA]</scope>
    <source>
        <strain evidence="1 2">123E</strain>
    </source>
</reference>
<accession>A0A074S747</accession>
<protein>
    <submittedName>
        <fullName evidence="1">F-box-like protein</fullName>
    </submittedName>
</protein>
<dbReference type="Gene3D" id="3.80.10.10">
    <property type="entry name" value="Ribonuclease Inhibitor"/>
    <property type="match status" value="1"/>
</dbReference>
<name>A0A074S747_9AGAM</name>
<keyword evidence="2" id="KW-1185">Reference proteome</keyword>
<dbReference type="EMBL" id="AZST01001421">
    <property type="protein sequence ID" value="KEP45887.1"/>
    <property type="molecule type" value="Genomic_DNA"/>
</dbReference>
<sequence>MVAMEEPPSQTKPNRECDFINTLPNESLARIFILGKGGERYDDYYNGHERQRRLSRPEAPFQMRAAQICRRWRAIVIGMPELWSHIEICSQKALDLVLVSLQRAGPRILLEIEIDFRNHIIPPTIDYWDIDELDTYHGPDMEHQVQLVKNALRCLVSSGGEPSRWAKLAFWAKSFEPIIAAIDFLAGFTLNNLRTLSLVNCNEYVASPWIEAVANGQVGRLFPQDPPPLLHSVKLIDLPRTVIFGRDDLNIASVSNLTYLSLKLNKLEALPPLENFHSLFTRNRQLETFFLNLSEVGGTVPVVDTSNMQVGLPCLRRFSFQLPESRVWAVCLFQMIDAPELESLALFCGNHGDSMDPIAFYIAYGIPDVIREAQIQLGSVVPYCPIYPALRHLALISYFGGPDALHTLLNSQSNISELDWAPGYYTPKLLDAVFATPGVCPNLKHLRIKGVSETELARTVEIIIRSGAPLKTVQVKAQNWLAYGSRLTERFVGSGQGPRLEAIGPYSAGELEGENSDFDE</sequence>
<gene>
    <name evidence="1" type="ORF">V565_233460</name>
</gene>